<name>A0ABT5GMZ7_9MICO</name>
<dbReference type="InterPro" id="IPR012312">
    <property type="entry name" value="Hemerythrin-like"/>
</dbReference>
<keyword evidence="3" id="KW-1185">Reference proteome</keyword>
<feature type="domain" description="Hemerythrin-like" evidence="1">
    <location>
        <begin position="13"/>
        <end position="134"/>
    </location>
</feature>
<protein>
    <recommendedName>
        <fullName evidence="1">Hemerythrin-like domain-containing protein</fullName>
    </recommendedName>
</protein>
<dbReference type="Proteomes" id="UP001150259">
    <property type="component" value="Unassembled WGS sequence"/>
</dbReference>
<evidence type="ECO:0000313" key="3">
    <source>
        <dbReference type="Proteomes" id="UP001150259"/>
    </source>
</evidence>
<organism evidence="2 3">
    <name type="scientific">Intrasporangium calvum</name>
    <dbReference type="NCBI Taxonomy" id="53358"/>
    <lineage>
        <taxon>Bacteria</taxon>
        <taxon>Bacillati</taxon>
        <taxon>Actinomycetota</taxon>
        <taxon>Actinomycetes</taxon>
        <taxon>Micrococcales</taxon>
        <taxon>Intrasporangiaceae</taxon>
        <taxon>Intrasporangium</taxon>
    </lineage>
</organism>
<dbReference type="EMBL" id="JAPFQL010000102">
    <property type="protein sequence ID" value="MDC5699031.1"/>
    <property type="molecule type" value="Genomic_DNA"/>
</dbReference>
<proteinExistence type="predicted"/>
<dbReference type="RefSeq" id="WP_272463589.1">
    <property type="nucleotide sequence ID" value="NZ_JAPFQL010000102.1"/>
</dbReference>
<gene>
    <name evidence="2" type="ORF">OO014_17405</name>
</gene>
<reference evidence="2 3" key="1">
    <citation type="submission" date="2022-11" db="EMBL/GenBank/DDBJ databases">
        <title>Anaerobic phenanthrene biodegradation by a DNRA strain PheN6.</title>
        <authorList>
            <person name="Zhang Z."/>
        </authorList>
    </citation>
    <scope>NUCLEOTIDE SEQUENCE [LARGE SCALE GENOMIC DNA]</scope>
    <source>
        <strain evidence="2 3">PheN6</strain>
    </source>
</reference>
<sequence>MEVRVATLTELRAQLHAEHDHLWRLLSAVRHAQGEDRSTELTTLLRYLAVHEAAEEVALHNAWVSDATRERLDEEREIAEVVERLVRLSAADVGQPESDPVLTVTDDEFLVTLDQLERSLRDHSDAEEHEELPVLAAELSPQHLGDMLRVLLMVREMAGGVASPVGGESFAAMRLAAQREFRAALNQLR</sequence>
<accession>A0ABT5GMZ7</accession>
<evidence type="ECO:0000313" key="2">
    <source>
        <dbReference type="EMBL" id="MDC5699031.1"/>
    </source>
</evidence>
<dbReference type="Pfam" id="PF01814">
    <property type="entry name" value="Hemerythrin"/>
    <property type="match status" value="1"/>
</dbReference>
<comment type="caution">
    <text evidence="2">The sequence shown here is derived from an EMBL/GenBank/DDBJ whole genome shotgun (WGS) entry which is preliminary data.</text>
</comment>
<evidence type="ECO:0000259" key="1">
    <source>
        <dbReference type="Pfam" id="PF01814"/>
    </source>
</evidence>